<gene>
    <name evidence="1" type="ORF">GF339_19275</name>
</gene>
<evidence type="ECO:0000313" key="2">
    <source>
        <dbReference type="Proteomes" id="UP000649604"/>
    </source>
</evidence>
<dbReference type="SUPFAM" id="SSF53335">
    <property type="entry name" value="S-adenosyl-L-methionine-dependent methyltransferases"/>
    <property type="match status" value="1"/>
</dbReference>
<reference evidence="1" key="1">
    <citation type="submission" date="2019-11" db="EMBL/GenBank/DDBJ databases">
        <title>Microbial mats filling the niche in hypersaline microbial mats.</title>
        <authorList>
            <person name="Wong H.L."/>
            <person name="Macleod F.I."/>
            <person name="White R.A. III"/>
            <person name="Burns B.P."/>
        </authorList>
    </citation>
    <scope>NUCLEOTIDE SEQUENCE</scope>
    <source>
        <strain evidence="1">Rbin_158</strain>
    </source>
</reference>
<organism evidence="1 2">
    <name type="scientific">candidate division KSB3 bacterium</name>
    <dbReference type="NCBI Taxonomy" id="2044937"/>
    <lineage>
        <taxon>Bacteria</taxon>
        <taxon>candidate division KSB3</taxon>
    </lineage>
</organism>
<evidence type="ECO:0000313" key="1">
    <source>
        <dbReference type="EMBL" id="MBD3326734.1"/>
    </source>
</evidence>
<dbReference type="AlphaFoldDB" id="A0A9D5JYU0"/>
<dbReference type="EMBL" id="WJJP01000628">
    <property type="protein sequence ID" value="MBD3326734.1"/>
    <property type="molecule type" value="Genomic_DNA"/>
</dbReference>
<accession>A0A9D5JYU0</accession>
<protein>
    <submittedName>
        <fullName evidence="1">Uncharacterized protein</fullName>
    </submittedName>
</protein>
<dbReference type="Gene3D" id="3.40.50.150">
    <property type="entry name" value="Vaccinia Virus protein VP39"/>
    <property type="match status" value="1"/>
</dbReference>
<dbReference type="InterPro" id="IPR029063">
    <property type="entry name" value="SAM-dependent_MTases_sf"/>
</dbReference>
<name>A0A9D5JYU0_9BACT</name>
<proteinExistence type="predicted"/>
<dbReference type="Proteomes" id="UP000649604">
    <property type="component" value="Unassembled WGS sequence"/>
</dbReference>
<feature type="non-terminal residue" evidence="1">
    <location>
        <position position="55"/>
    </location>
</feature>
<comment type="caution">
    <text evidence="1">The sequence shown here is derived from an EMBL/GenBank/DDBJ whole genome shotgun (WGS) entry which is preliminary data.</text>
</comment>
<sequence>MGFYEEIAEQYDSMTRFQMRMPRETEMLKGWIARYHFCSVVDIACGTGLHAIILA</sequence>